<comment type="caution">
    <text evidence="1">The sequence shown here is derived from an EMBL/GenBank/DDBJ whole genome shotgun (WGS) entry which is preliminary data.</text>
</comment>
<dbReference type="PANTHER" id="PTHR47501">
    <property type="entry name" value="TRANSPOSASE-RELATED"/>
    <property type="match status" value="1"/>
</dbReference>
<organism evidence="1 2">
    <name type="scientific">Macrosiphum euphorbiae</name>
    <name type="common">potato aphid</name>
    <dbReference type="NCBI Taxonomy" id="13131"/>
    <lineage>
        <taxon>Eukaryota</taxon>
        <taxon>Metazoa</taxon>
        <taxon>Ecdysozoa</taxon>
        <taxon>Arthropoda</taxon>
        <taxon>Hexapoda</taxon>
        <taxon>Insecta</taxon>
        <taxon>Pterygota</taxon>
        <taxon>Neoptera</taxon>
        <taxon>Paraneoptera</taxon>
        <taxon>Hemiptera</taxon>
        <taxon>Sternorrhyncha</taxon>
        <taxon>Aphidomorpha</taxon>
        <taxon>Aphidoidea</taxon>
        <taxon>Aphididae</taxon>
        <taxon>Macrosiphini</taxon>
        <taxon>Macrosiphum</taxon>
    </lineage>
</organism>
<dbReference type="SUPFAM" id="SSF53098">
    <property type="entry name" value="Ribonuclease H-like"/>
    <property type="match status" value="1"/>
</dbReference>
<dbReference type="EMBL" id="CARXXK010000002">
    <property type="protein sequence ID" value="CAI6353134.1"/>
    <property type="molecule type" value="Genomic_DNA"/>
</dbReference>
<dbReference type="Proteomes" id="UP001160148">
    <property type="component" value="Unassembled WGS sequence"/>
</dbReference>
<dbReference type="AlphaFoldDB" id="A0AAV0WBA2"/>
<proteinExistence type="predicted"/>
<dbReference type="InterPro" id="IPR012337">
    <property type="entry name" value="RNaseH-like_sf"/>
</dbReference>
<protein>
    <submittedName>
        <fullName evidence="1">Uncharacterized protein</fullName>
    </submittedName>
</protein>
<evidence type="ECO:0000313" key="2">
    <source>
        <dbReference type="Proteomes" id="UP001160148"/>
    </source>
</evidence>
<name>A0AAV0WBA2_9HEMI</name>
<accession>A0AAV0WBA2</accession>
<keyword evidence="2" id="KW-1185">Reference proteome</keyword>
<gene>
    <name evidence="1" type="ORF">MEUPH1_LOCUS9289</name>
</gene>
<evidence type="ECO:0000313" key="1">
    <source>
        <dbReference type="EMBL" id="CAI6353134.1"/>
    </source>
</evidence>
<sequence>MQVLWNKQDRSSQVADEIHDSLNKYIQIPNMTRWNSTFRAVQCLKDQLKKDEEKVLKICDVANIPRFDKKDRDFMTDYSIVMEPLVKELDILQGDKSVCMGYLLPTINWLSKQLEELSLTGGCCKALAASCAQGVEKRFKNMKKDSTIILAAVSHPKFKLRWLSGDEKKEANDLLQLEIDETPNFDNNDEISSKLPQGEDEFLFNDENVEEPYPEIERFINPLYKSSLYI</sequence>
<reference evidence="1 2" key="1">
    <citation type="submission" date="2023-01" db="EMBL/GenBank/DDBJ databases">
        <authorList>
            <person name="Whitehead M."/>
        </authorList>
    </citation>
    <scope>NUCLEOTIDE SEQUENCE [LARGE SCALE GENOMIC DNA]</scope>
</reference>
<dbReference type="PANTHER" id="PTHR47501:SF5">
    <property type="entry name" value="HAT C-TERMINAL DIMERISATION DOMAIN-CONTAINING PROTEIN"/>
    <property type="match status" value="1"/>
</dbReference>